<evidence type="ECO:0000256" key="2">
    <source>
        <dbReference type="PROSITE-ProRule" id="PRU00196"/>
    </source>
</evidence>
<dbReference type="Gene3D" id="3.30.60.30">
    <property type="match status" value="1"/>
</dbReference>
<dbReference type="Pfam" id="PF07648">
    <property type="entry name" value="Kazal_2"/>
    <property type="match status" value="1"/>
</dbReference>
<dbReference type="InterPro" id="IPR001190">
    <property type="entry name" value="SRCR"/>
</dbReference>
<evidence type="ECO:0000313" key="6">
    <source>
        <dbReference type="Proteomes" id="UP000438429"/>
    </source>
</evidence>
<comment type="caution">
    <text evidence="2">Lacks conserved residue(s) required for the propagation of feature annotation.</text>
</comment>
<dbReference type="GO" id="GO:0016020">
    <property type="term" value="C:membrane"/>
    <property type="evidence" value="ECO:0007669"/>
    <property type="project" value="InterPro"/>
</dbReference>
<dbReference type="PROSITE" id="PS51465">
    <property type="entry name" value="KAZAL_2"/>
    <property type="match status" value="1"/>
</dbReference>
<feature type="domain" description="Kazal-like" evidence="4">
    <location>
        <begin position="57"/>
        <end position="105"/>
    </location>
</feature>
<keyword evidence="1" id="KW-1015">Disulfide bond</keyword>
<dbReference type="Proteomes" id="UP000438429">
    <property type="component" value="Unassembled WGS sequence"/>
</dbReference>
<dbReference type="GO" id="GO:0005576">
    <property type="term" value="C:extracellular region"/>
    <property type="evidence" value="ECO:0007669"/>
    <property type="project" value="TreeGrafter"/>
</dbReference>
<proteinExistence type="predicted"/>
<dbReference type="PROSITE" id="PS50287">
    <property type="entry name" value="SRCR_2"/>
    <property type="match status" value="1"/>
</dbReference>
<evidence type="ECO:0000259" key="4">
    <source>
        <dbReference type="PROSITE" id="PS51465"/>
    </source>
</evidence>
<evidence type="ECO:0000313" key="5">
    <source>
        <dbReference type="EMBL" id="KAF0036730.1"/>
    </source>
</evidence>
<dbReference type="GO" id="GO:0030154">
    <property type="term" value="P:cell differentiation"/>
    <property type="evidence" value="ECO:0007669"/>
    <property type="project" value="TreeGrafter"/>
</dbReference>
<accession>A0A6A4SY06</accession>
<gene>
    <name evidence="5" type="ORF">F2P81_012042</name>
</gene>
<dbReference type="PANTHER" id="PTHR10913">
    <property type="entry name" value="FOLLISTATIN-RELATED"/>
    <property type="match status" value="1"/>
</dbReference>
<comment type="caution">
    <text evidence="5">The sequence shown here is derived from an EMBL/GenBank/DDBJ whole genome shotgun (WGS) entry which is preliminary data.</text>
</comment>
<evidence type="ECO:0000259" key="3">
    <source>
        <dbReference type="PROSITE" id="PS50287"/>
    </source>
</evidence>
<dbReference type="CDD" id="cd00104">
    <property type="entry name" value="KAZAL_FS"/>
    <property type="match status" value="1"/>
</dbReference>
<dbReference type="PANTHER" id="PTHR10913:SF78">
    <property type="entry name" value="AGRIN"/>
    <property type="match status" value="1"/>
</dbReference>
<dbReference type="EMBL" id="VEVO01000010">
    <property type="protein sequence ID" value="KAF0036730.1"/>
    <property type="molecule type" value="Genomic_DNA"/>
</dbReference>
<name>A0A6A4SY06_SCOMX</name>
<dbReference type="FunFam" id="3.30.60.30:FF:000018">
    <property type="entry name" value="Transmembrane agrin"/>
    <property type="match status" value="1"/>
</dbReference>
<dbReference type="InterPro" id="IPR036058">
    <property type="entry name" value="Kazal_dom_sf"/>
</dbReference>
<dbReference type="InterPro" id="IPR002350">
    <property type="entry name" value="Kazal_dom"/>
</dbReference>
<evidence type="ECO:0008006" key="7">
    <source>
        <dbReference type="Google" id="ProtNLM"/>
    </source>
</evidence>
<dbReference type="AlphaFoldDB" id="A0A6A4SY06"/>
<dbReference type="InterPro" id="IPR050653">
    <property type="entry name" value="Prot_Inhib_GrowthFact_Antg"/>
</dbReference>
<feature type="domain" description="SRCR" evidence="3">
    <location>
        <begin position="3"/>
        <end position="124"/>
    </location>
</feature>
<dbReference type="SMART" id="SM00280">
    <property type="entry name" value="KAZAL"/>
    <property type="match status" value="1"/>
</dbReference>
<dbReference type="SUPFAM" id="SSF100895">
    <property type="entry name" value="Kazal-type serine protease inhibitors"/>
    <property type="match status" value="1"/>
</dbReference>
<protein>
    <recommendedName>
        <fullName evidence="7">Kazal-like domain-containing protein</fullName>
    </recommendedName>
</protein>
<evidence type="ECO:0000256" key="1">
    <source>
        <dbReference type="ARBA" id="ARBA00023157"/>
    </source>
</evidence>
<sequence length="155" mass="17204">MRLRIVRGEEKLLCVNEFIPRVGEVRTKALSCCRGMLCGFGAVCERDPTDQAKAECVCKKLDCPSLVAPVCGSDSSTYSNECELEKAQCNTQRRIKVLRKGPCLRKGSLCEILVLTDAAARVCESTRIVSSPSPNEVVQRLLIRVIGGTQSRWRW</sequence>
<reference evidence="5 6" key="1">
    <citation type="submission" date="2019-06" db="EMBL/GenBank/DDBJ databases">
        <title>Draft genomes of female and male turbot (Scophthalmus maximus).</title>
        <authorList>
            <person name="Xu H."/>
            <person name="Xu X.-W."/>
            <person name="Shao C."/>
            <person name="Chen S."/>
        </authorList>
    </citation>
    <scope>NUCLEOTIDE SEQUENCE [LARGE SCALE GENOMIC DNA]</scope>
    <source>
        <strain evidence="5">Ysfricsl-2016a</strain>
        <tissue evidence="5">Blood</tissue>
    </source>
</reference>
<organism evidence="5 6">
    <name type="scientific">Scophthalmus maximus</name>
    <name type="common">Turbot</name>
    <name type="synonym">Psetta maxima</name>
    <dbReference type="NCBI Taxonomy" id="52904"/>
    <lineage>
        <taxon>Eukaryota</taxon>
        <taxon>Metazoa</taxon>
        <taxon>Chordata</taxon>
        <taxon>Craniata</taxon>
        <taxon>Vertebrata</taxon>
        <taxon>Euteleostomi</taxon>
        <taxon>Actinopterygii</taxon>
        <taxon>Neopterygii</taxon>
        <taxon>Teleostei</taxon>
        <taxon>Neoteleostei</taxon>
        <taxon>Acanthomorphata</taxon>
        <taxon>Carangaria</taxon>
        <taxon>Pleuronectiformes</taxon>
        <taxon>Pleuronectoidei</taxon>
        <taxon>Scophthalmidae</taxon>
        <taxon>Scophthalmus</taxon>
    </lineage>
</organism>